<dbReference type="Gene3D" id="3.40.50.2000">
    <property type="entry name" value="Glycogen Phosphorylase B"/>
    <property type="match status" value="1"/>
</dbReference>
<feature type="transmembrane region" description="Helical" evidence="1">
    <location>
        <begin position="64"/>
        <end position="81"/>
    </location>
</feature>
<keyword evidence="1" id="KW-1133">Transmembrane helix</keyword>
<keyword evidence="1" id="KW-0472">Membrane</keyword>
<organism evidence="2 3">
    <name type="scientific">Rubroshorea leprosula</name>
    <dbReference type="NCBI Taxonomy" id="152421"/>
    <lineage>
        <taxon>Eukaryota</taxon>
        <taxon>Viridiplantae</taxon>
        <taxon>Streptophyta</taxon>
        <taxon>Embryophyta</taxon>
        <taxon>Tracheophyta</taxon>
        <taxon>Spermatophyta</taxon>
        <taxon>Magnoliopsida</taxon>
        <taxon>eudicotyledons</taxon>
        <taxon>Gunneridae</taxon>
        <taxon>Pentapetalae</taxon>
        <taxon>rosids</taxon>
        <taxon>malvids</taxon>
        <taxon>Malvales</taxon>
        <taxon>Dipterocarpaceae</taxon>
        <taxon>Rubroshorea</taxon>
    </lineage>
</organism>
<keyword evidence="1" id="KW-0812">Transmembrane</keyword>
<gene>
    <name evidence="2" type="ORF">SLEP1_g21006</name>
</gene>
<dbReference type="AlphaFoldDB" id="A0AAV5JGI8"/>
<dbReference type="SUPFAM" id="SSF53756">
    <property type="entry name" value="UDP-Glycosyltransferase/glycogen phosphorylase"/>
    <property type="match status" value="1"/>
</dbReference>
<dbReference type="EMBL" id="BPVZ01000030">
    <property type="protein sequence ID" value="GKV09520.1"/>
    <property type="molecule type" value="Genomic_DNA"/>
</dbReference>
<evidence type="ECO:0000313" key="2">
    <source>
        <dbReference type="EMBL" id="GKV09520.1"/>
    </source>
</evidence>
<evidence type="ECO:0000256" key="1">
    <source>
        <dbReference type="SAM" id="Phobius"/>
    </source>
</evidence>
<protein>
    <submittedName>
        <fullName evidence="2">Uncharacterized protein</fullName>
    </submittedName>
</protein>
<comment type="caution">
    <text evidence="2">The sequence shown here is derived from an EMBL/GenBank/DDBJ whole genome shotgun (WGS) entry which is preliminary data.</text>
</comment>
<evidence type="ECO:0000313" key="3">
    <source>
        <dbReference type="Proteomes" id="UP001054252"/>
    </source>
</evidence>
<accession>A0AAV5JGI8</accession>
<dbReference type="Proteomes" id="UP001054252">
    <property type="component" value="Unassembled WGS sequence"/>
</dbReference>
<proteinExistence type="predicted"/>
<sequence>MDELVAGLRNSSVPYLWVSRVEASWFKESCENRGLVIPSCDQLRVLCHSSIGGFLTHCGWNSTLELFMQAFLLLLFLYSWIRSQTASN</sequence>
<name>A0AAV5JGI8_9ROSI</name>
<dbReference type="PANTHER" id="PTHR48045:SF22">
    <property type="entry name" value="UDP-GLUCURONOSYL_UDP-GLUCOSYLTRANSFERASE"/>
    <property type="match status" value="1"/>
</dbReference>
<keyword evidence="3" id="KW-1185">Reference proteome</keyword>
<reference evidence="2 3" key="1">
    <citation type="journal article" date="2021" name="Commun. Biol.">
        <title>The genome of Shorea leprosula (Dipterocarpaceae) highlights the ecological relevance of drought in aseasonal tropical rainforests.</title>
        <authorList>
            <person name="Ng K.K.S."/>
            <person name="Kobayashi M.J."/>
            <person name="Fawcett J.A."/>
            <person name="Hatakeyama M."/>
            <person name="Paape T."/>
            <person name="Ng C.H."/>
            <person name="Ang C.C."/>
            <person name="Tnah L.H."/>
            <person name="Lee C.T."/>
            <person name="Nishiyama T."/>
            <person name="Sese J."/>
            <person name="O'Brien M.J."/>
            <person name="Copetti D."/>
            <person name="Mohd Noor M.I."/>
            <person name="Ong R.C."/>
            <person name="Putra M."/>
            <person name="Sireger I.Z."/>
            <person name="Indrioko S."/>
            <person name="Kosugi Y."/>
            <person name="Izuno A."/>
            <person name="Isagi Y."/>
            <person name="Lee S.L."/>
            <person name="Shimizu K.K."/>
        </authorList>
    </citation>
    <scope>NUCLEOTIDE SEQUENCE [LARGE SCALE GENOMIC DNA]</scope>
    <source>
        <strain evidence="2">214</strain>
    </source>
</reference>
<dbReference type="PANTHER" id="PTHR48045">
    <property type="entry name" value="UDP-GLYCOSYLTRANSFERASE 72B1"/>
    <property type="match status" value="1"/>
</dbReference>